<dbReference type="RefSeq" id="WP_377054221.1">
    <property type="nucleotide sequence ID" value="NZ_JBHLVZ010000076.1"/>
</dbReference>
<evidence type="ECO:0000313" key="1">
    <source>
        <dbReference type="EMBL" id="MFC0388114.1"/>
    </source>
</evidence>
<dbReference type="EMBL" id="JBHLVZ010000076">
    <property type="protein sequence ID" value="MFC0388114.1"/>
    <property type="molecule type" value="Genomic_DNA"/>
</dbReference>
<keyword evidence="2" id="KW-1185">Reference proteome</keyword>
<organism evidence="1 2">
    <name type="scientific">Muricoccus vinaceus</name>
    <dbReference type="NCBI Taxonomy" id="424704"/>
    <lineage>
        <taxon>Bacteria</taxon>
        <taxon>Pseudomonadati</taxon>
        <taxon>Pseudomonadota</taxon>
        <taxon>Alphaproteobacteria</taxon>
        <taxon>Acetobacterales</taxon>
        <taxon>Roseomonadaceae</taxon>
        <taxon>Muricoccus</taxon>
    </lineage>
</organism>
<dbReference type="Proteomes" id="UP001589789">
    <property type="component" value="Unassembled WGS sequence"/>
</dbReference>
<gene>
    <name evidence="1" type="ORF">ACFFIC_21605</name>
</gene>
<evidence type="ECO:0000313" key="2">
    <source>
        <dbReference type="Proteomes" id="UP001589789"/>
    </source>
</evidence>
<comment type="caution">
    <text evidence="1">The sequence shown here is derived from an EMBL/GenBank/DDBJ whole genome shotgun (WGS) entry which is preliminary data.</text>
</comment>
<name>A0ABV6IWW6_9PROT</name>
<protein>
    <submittedName>
        <fullName evidence="1">Uncharacterized protein</fullName>
    </submittedName>
</protein>
<accession>A0ABV6IWW6</accession>
<sequence length="151" mass="17216">MPDAVQIIRRTLLSGFILMVLGTQTVAGFSHTDRWFPFLWYPMYAAHHEEGERLDVRHFLYAVAGEGREYEIRPEDLQMGFWRFEGAVINSVLSRKIDRSNEVIRRVLDLHPDAIALRVQDYPAAITRNGIKPLPSNVIAVVPVPQQGASF</sequence>
<proteinExistence type="predicted"/>
<reference evidence="1 2" key="1">
    <citation type="submission" date="2024-09" db="EMBL/GenBank/DDBJ databases">
        <authorList>
            <person name="Sun Q."/>
            <person name="Mori K."/>
        </authorList>
    </citation>
    <scope>NUCLEOTIDE SEQUENCE [LARGE SCALE GENOMIC DNA]</scope>
    <source>
        <strain evidence="1 2">CCM 7468</strain>
    </source>
</reference>